<dbReference type="InterPro" id="IPR011335">
    <property type="entry name" value="Restrct_endonuc-II-like"/>
</dbReference>
<comment type="caution">
    <text evidence="5">The sequence shown here is derived from an EMBL/GenBank/DDBJ whole genome shotgun (WGS) entry which is preliminary data.</text>
</comment>
<dbReference type="SUPFAM" id="SSF52980">
    <property type="entry name" value="Restriction endonuclease-like"/>
    <property type="match status" value="1"/>
</dbReference>
<evidence type="ECO:0000256" key="1">
    <source>
        <dbReference type="ARBA" id="ARBA00022722"/>
    </source>
</evidence>
<dbReference type="GO" id="GO:0003677">
    <property type="term" value="F:DNA binding"/>
    <property type="evidence" value="ECO:0007669"/>
    <property type="project" value="InterPro"/>
</dbReference>
<reference evidence="5" key="1">
    <citation type="submission" date="2020-10" db="EMBL/GenBank/DDBJ databases">
        <authorList>
            <person name="Gilroy R."/>
        </authorList>
    </citation>
    <scope>NUCLEOTIDE SEQUENCE</scope>
    <source>
        <strain evidence="5">17213</strain>
    </source>
</reference>
<evidence type="ECO:0000313" key="6">
    <source>
        <dbReference type="Proteomes" id="UP000823631"/>
    </source>
</evidence>
<organism evidence="5 6">
    <name type="scientific">Candidatus Avisuccinivibrio stercorigallinarum</name>
    <dbReference type="NCBI Taxonomy" id="2840704"/>
    <lineage>
        <taxon>Bacteria</taxon>
        <taxon>Pseudomonadati</taxon>
        <taxon>Pseudomonadota</taxon>
        <taxon>Gammaproteobacteria</taxon>
        <taxon>Aeromonadales</taxon>
        <taxon>Succinivibrionaceae</taxon>
        <taxon>Succinivibrionaceae incertae sedis</taxon>
        <taxon>Candidatus Avisuccinivibrio</taxon>
    </lineage>
</organism>
<feature type="domain" description="DNA mismatch repair MutH/Type II restriction enzyme Sau3AI" evidence="4">
    <location>
        <begin position="62"/>
        <end position="160"/>
    </location>
</feature>
<evidence type="ECO:0000256" key="2">
    <source>
        <dbReference type="ARBA" id="ARBA00022759"/>
    </source>
</evidence>
<dbReference type="SMART" id="SM00927">
    <property type="entry name" value="MutH"/>
    <property type="match status" value="1"/>
</dbReference>
<keyword evidence="2" id="KW-0255">Endonuclease</keyword>
<sequence>MSRYFENVTYPPQPTSLEELKGRLERIKGFTLGELAEALDLPCPHNSTKAKGYAGELVELLLGADANNLPVPDFTRLGIELKTMPIDRNFEPLETTYLCHAPLTSVRGIDFYSSVLYSKVRLILFVFILAEREMALAQRRIIDYYLFAPDESELAQIKADYDELMDMVTEGQAQQITARIGTMVQMRPKCADGRQVVPCVTADGSFGWTRPRGFYLRREVNQNICRRVAPRHQLPLALTLS</sequence>
<accession>A0A9D9DBQ3</accession>
<dbReference type="Gene3D" id="3.40.600.10">
    <property type="entry name" value="DNA mismatch repair MutH/Restriction endonuclease, type II"/>
    <property type="match status" value="1"/>
</dbReference>
<protein>
    <recommendedName>
        <fullName evidence="4">DNA mismatch repair MutH/Type II restriction enzyme Sau3AI domain-containing protein</fullName>
    </recommendedName>
</protein>
<dbReference type="InterPro" id="IPR011337">
    <property type="entry name" value="DNA_rep_MutH/RE_typeII_Sau3AI"/>
</dbReference>
<dbReference type="Pfam" id="PF02976">
    <property type="entry name" value="MutH"/>
    <property type="match status" value="1"/>
</dbReference>
<dbReference type="Proteomes" id="UP000823631">
    <property type="component" value="Unassembled WGS sequence"/>
</dbReference>
<evidence type="ECO:0000256" key="3">
    <source>
        <dbReference type="ARBA" id="ARBA00022801"/>
    </source>
</evidence>
<proteinExistence type="predicted"/>
<dbReference type="GO" id="GO:0004519">
    <property type="term" value="F:endonuclease activity"/>
    <property type="evidence" value="ECO:0007669"/>
    <property type="project" value="UniProtKB-KW"/>
</dbReference>
<dbReference type="AlphaFoldDB" id="A0A9D9DBQ3"/>
<dbReference type="EMBL" id="JADINH010000151">
    <property type="protein sequence ID" value="MBO8416143.1"/>
    <property type="molecule type" value="Genomic_DNA"/>
</dbReference>
<keyword evidence="1" id="KW-0540">Nuclease</keyword>
<name>A0A9D9DBQ3_9GAMM</name>
<evidence type="ECO:0000313" key="5">
    <source>
        <dbReference type="EMBL" id="MBO8416143.1"/>
    </source>
</evidence>
<dbReference type="InterPro" id="IPR037057">
    <property type="entry name" value="DNA_rep_MutH/T2_RE_sf"/>
</dbReference>
<evidence type="ECO:0000259" key="4">
    <source>
        <dbReference type="SMART" id="SM00927"/>
    </source>
</evidence>
<gene>
    <name evidence="5" type="ORF">IAB19_07185</name>
</gene>
<reference evidence="5" key="2">
    <citation type="journal article" date="2021" name="PeerJ">
        <title>Extensive microbial diversity within the chicken gut microbiome revealed by metagenomics and culture.</title>
        <authorList>
            <person name="Gilroy R."/>
            <person name="Ravi A."/>
            <person name="Getino M."/>
            <person name="Pursley I."/>
            <person name="Horton D.L."/>
            <person name="Alikhan N.F."/>
            <person name="Baker D."/>
            <person name="Gharbi K."/>
            <person name="Hall N."/>
            <person name="Watson M."/>
            <person name="Adriaenssens E.M."/>
            <person name="Foster-Nyarko E."/>
            <person name="Jarju S."/>
            <person name="Secka A."/>
            <person name="Antonio M."/>
            <person name="Oren A."/>
            <person name="Chaudhuri R.R."/>
            <person name="La Ragione R."/>
            <person name="Hildebrand F."/>
            <person name="Pallen M.J."/>
        </authorList>
    </citation>
    <scope>NUCLEOTIDE SEQUENCE</scope>
    <source>
        <strain evidence="5">17213</strain>
    </source>
</reference>
<keyword evidence="3" id="KW-0378">Hydrolase</keyword>
<dbReference type="GO" id="GO:0016787">
    <property type="term" value="F:hydrolase activity"/>
    <property type="evidence" value="ECO:0007669"/>
    <property type="project" value="UniProtKB-KW"/>
</dbReference>